<proteinExistence type="inferred from homology"/>
<evidence type="ECO:0000256" key="4">
    <source>
        <dbReference type="ARBA" id="ARBA00022475"/>
    </source>
</evidence>
<feature type="transmembrane region" description="Helical" evidence="8">
    <location>
        <begin position="311"/>
        <end position="332"/>
    </location>
</feature>
<dbReference type="InterPro" id="IPR037294">
    <property type="entry name" value="ABC_BtuC-like"/>
</dbReference>
<dbReference type="PANTHER" id="PTHR30472">
    <property type="entry name" value="FERRIC ENTEROBACTIN TRANSPORT SYSTEM PERMEASE PROTEIN"/>
    <property type="match status" value="1"/>
</dbReference>
<evidence type="ECO:0000313" key="10">
    <source>
        <dbReference type="Proteomes" id="UP000198680"/>
    </source>
</evidence>
<feature type="transmembrane region" description="Helical" evidence="8">
    <location>
        <begin position="125"/>
        <end position="145"/>
    </location>
</feature>
<evidence type="ECO:0000256" key="3">
    <source>
        <dbReference type="ARBA" id="ARBA00022448"/>
    </source>
</evidence>
<accession>A0A1H0A031</accession>
<gene>
    <name evidence="9" type="ORF">SAMN05660642_04430</name>
</gene>
<dbReference type="GO" id="GO:0022857">
    <property type="term" value="F:transmembrane transporter activity"/>
    <property type="evidence" value="ECO:0007669"/>
    <property type="project" value="InterPro"/>
</dbReference>
<evidence type="ECO:0000256" key="6">
    <source>
        <dbReference type="ARBA" id="ARBA00022989"/>
    </source>
</evidence>
<comment type="similarity">
    <text evidence="2">Belongs to the binding-protein-dependent transport system permease family. FecCD subfamily.</text>
</comment>
<dbReference type="EMBL" id="FNHE01000015">
    <property type="protein sequence ID" value="SDN26066.1"/>
    <property type="molecule type" value="Genomic_DNA"/>
</dbReference>
<evidence type="ECO:0000313" key="9">
    <source>
        <dbReference type="EMBL" id="SDN26066.1"/>
    </source>
</evidence>
<keyword evidence="3" id="KW-0813">Transport</keyword>
<dbReference type="AlphaFoldDB" id="A0A1H0A031"/>
<keyword evidence="10" id="KW-1185">Reference proteome</keyword>
<dbReference type="RefSeq" id="WP_245700662.1">
    <property type="nucleotide sequence ID" value="NZ_FNHE01000015.1"/>
</dbReference>
<comment type="subcellular location">
    <subcellularLocation>
        <location evidence="1">Cell membrane</location>
        <topology evidence="1">Multi-pass membrane protein</topology>
    </subcellularLocation>
</comment>
<organism evidence="9 10">
    <name type="scientific">Geodermatophilus siccatus</name>
    <dbReference type="NCBI Taxonomy" id="1137991"/>
    <lineage>
        <taxon>Bacteria</taxon>
        <taxon>Bacillati</taxon>
        <taxon>Actinomycetota</taxon>
        <taxon>Actinomycetes</taxon>
        <taxon>Geodermatophilales</taxon>
        <taxon>Geodermatophilaceae</taxon>
        <taxon>Geodermatophilus</taxon>
    </lineage>
</organism>
<dbReference type="STRING" id="1137991.SAMN05660642_04430"/>
<dbReference type="Pfam" id="PF01032">
    <property type="entry name" value="FecCD"/>
    <property type="match status" value="1"/>
</dbReference>
<dbReference type="GO" id="GO:0033214">
    <property type="term" value="P:siderophore-iron import into cell"/>
    <property type="evidence" value="ECO:0007669"/>
    <property type="project" value="TreeGrafter"/>
</dbReference>
<keyword evidence="7 8" id="KW-0472">Membrane</keyword>
<evidence type="ECO:0000256" key="7">
    <source>
        <dbReference type="ARBA" id="ARBA00023136"/>
    </source>
</evidence>
<reference evidence="10" key="1">
    <citation type="submission" date="2016-10" db="EMBL/GenBank/DDBJ databases">
        <authorList>
            <person name="Varghese N."/>
            <person name="Submissions S."/>
        </authorList>
    </citation>
    <scope>NUCLEOTIDE SEQUENCE [LARGE SCALE GENOMIC DNA]</scope>
    <source>
        <strain evidence="10">DSM 45419</strain>
    </source>
</reference>
<dbReference type="Proteomes" id="UP000198680">
    <property type="component" value="Unassembled WGS sequence"/>
</dbReference>
<feature type="transmembrane region" description="Helical" evidence="8">
    <location>
        <begin position="151"/>
        <end position="172"/>
    </location>
</feature>
<dbReference type="GO" id="GO:0005886">
    <property type="term" value="C:plasma membrane"/>
    <property type="evidence" value="ECO:0007669"/>
    <property type="project" value="UniProtKB-SubCell"/>
</dbReference>
<keyword evidence="5 8" id="KW-0812">Transmembrane</keyword>
<evidence type="ECO:0000256" key="2">
    <source>
        <dbReference type="ARBA" id="ARBA00007935"/>
    </source>
</evidence>
<dbReference type="SUPFAM" id="SSF81345">
    <property type="entry name" value="ABC transporter involved in vitamin B12 uptake, BtuC"/>
    <property type="match status" value="1"/>
</dbReference>
<feature type="transmembrane region" description="Helical" evidence="8">
    <location>
        <begin position="245"/>
        <end position="273"/>
    </location>
</feature>
<evidence type="ECO:0000256" key="5">
    <source>
        <dbReference type="ARBA" id="ARBA00022692"/>
    </source>
</evidence>
<dbReference type="PANTHER" id="PTHR30472:SF19">
    <property type="entry name" value="PETROBACTIN IMPORT SYSTEM PERMEASE PROTEIN YCLO"/>
    <property type="match status" value="1"/>
</dbReference>
<feature type="transmembrane region" description="Helical" evidence="8">
    <location>
        <begin position="100"/>
        <end position="118"/>
    </location>
</feature>
<name>A0A1H0A031_9ACTN</name>
<evidence type="ECO:0000256" key="8">
    <source>
        <dbReference type="SAM" id="Phobius"/>
    </source>
</evidence>
<keyword evidence="6 8" id="KW-1133">Transmembrane helix</keyword>
<protein>
    <submittedName>
        <fullName evidence="9">Iron complex transport system permease protein</fullName>
    </submittedName>
</protein>
<feature type="transmembrane region" description="Helical" evidence="8">
    <location>
        <begin position="29"/>
        <end position="50"/>
    </location>
</feature>
<feature type="transmembrane region" description="Helical" evidence="8">
    <location>
        <begin position="62"/>
        <end position="80"/>
    </location>
</feature>
<keyword evidence="4" id="KW-1003">Cell membrane</keyword>
<dbReference type="InterPro" id="IPR000522">
    <property type="entry name" value="ABC_transptr_permease_BtuC"/>
</dbReference>
<feature type="transmembrane region" description="Helical" evidence="8">
    <location>
        <begin position="199"/>
        <end position="218"/>
    </location>
</feature>
<feature type="transmembrane region" description="Helical" evidence="8">
    <location>
        <begin position="285"/>
        <end position="305"/>
    </location>
</feature>
<dbReference type="Gene3D" id="1.10.3470.10">
    <property type="entry name" value="ABC transporter involved in vitamin B12 uptake, BtuC"/>
    <property type="match status" value="1"/>
</dbReference>
<evidence type="ECO:0000256" key="1">
    <source>
        <dbReference type="ARBA" id="ARBA00004651"/>
    </source>
</evidence>
<sequence>MTELARSRRGQGAAALTAPQRATRRRRTLVVLGVLTAVAVAAFLTVDVTGSWDYALQQRGRRLAAMAVVAVAVAVSTVLFQTVTNNRILTPEIMGFDRLFVLIQTVGVFVLGAATVTTTDPRLRFAIEVVVLIGFGAVLYRSLFGRTERDVYVLVLLGVVLGSTFTSLTLLVSRLIDPNEFLTLQDLLFASFNSVDRQMLALSAVLVALVTAGVWRLLPRLDVVALGRDTAIGLGVDHRRVVNQALLAVAVLVAVATALVGPITFLGLLVANLARQLLGTHRHAWVLPGAALLGLLALVGGQLVLEQVFGFNSSLSVVVNFVGGIVFIALLIRQPRQ</sequence>